<reference evidence="2" key="1">
    <citation type="submission" date="2016-10" db="EMBL/GenBank/DDBJ databases">
        <authorList>
            <person name="Varghese N."/>
            <person name="Submissions S."/>
        </authorList>
    </citation>
    <scope>NUCLEOTIDE SEQUENCE [LARGE SCALE GENOMIC DNA]</scope>
    <source>
        <strain evidence="2">DSM 18733</strain>
    </source>
</reference>
<evidence type="ECO:0000313" key="2">
    <source>
        <dbReference type="Proteomes" id="UP000199421"/>
    </source>
</evidence>
<name>A0A1H7IF12_OLID1</name>
<evidence type="ECO:0000313" key="1">
    <source>
        <dbReference type="EMBL" id="SEK61086.1"/>
    </source>
</evidence>
<dbReference type="Proteomes" id="UP000199421">
    <property type="component" value="Unassembled WGS sequence"/>
</dbReference>
<proteinExistence type="predicted"/>
<dbReference type="RefSeq" id="WP_093318321.1">
    <property type="nucleotide sequence ID" value="NZ_FOAF01000001.1"/>
</dbReference>
<gene>
    <name evidence="1" type="ORF">SAMN05661044_00681</name>
</gene>
<dbReference type="STRING" id="407022.SAMN05661044_00681"/>
<sequence length="98" mass="12176">MRFQLVHTRLLPFFVKVAHMENRDDHNWIMELMIAKLSRNISRDEERYLDELIATEAHIQERWMQLVSRFSIRDIIDNFKRFDKLFKDMPRPWERSVQ</sequence>
<keyword evidence="2" id="KW-1185">Reference proteome</keyword>
<dbReference type="EMBL" id="FOAF01000001">
    <property type="protein sequence ID" value="SEK61086.1"/>
    <property type="molecule type" value="Genomic_DNA"/>
</dbReference>
<dbReference type="AlphaFoldDB" id="A0A1H7IF12"/>
<accession>A0A1H7IF12</accession>
<organism evidence="1 2">
    <name type="scientific">Olivibacter domesticus</name>
    <name type="common">Pseudosphingobacterium domesticum</name>
    <dbReference type="NCBI Taxonomy" id="407022"/>
    <lineage>
        <taxon>Bacteria</taxon>
        <taxon>Pseudomonadati</taxon>
        <taxon>Bacteroidota</taxon>
        <taxon>Sphingobacteriia</taxon>
        <taxon>Sphingobacteriales</taxon>
        <taxon>Sphingobacteriaceae</taxon>
        <taxon>Olivibacter</taxon>
    </lineage>
</organism>
<protein>
    <submittedName>
        <fullName evidence="1">Uncharacterized protein</fullName>
    </submittedName>
</protein>